<accession>A0A2L0ET76</accession>
<dbReference type="RefSeq" id="WP_104981302.1">
    <property type="nucleotide sequence ID" value="NZ_CP012673.1"/>
</dbReference>
<reference evidence="1 2" key="1">
    <citation type="submission" date="2015-09" db="EMBL/GenBank/DDBJ databases">
        <title>Sorangium comparison.</title>
        <authorList>
            <person name="Zaburannyi N."/>
            <person name="Bunk B."/>
            <person name="Overmann J."/>
            <person name="Mueller R."/>
        </authorList>
    </citation>
    <scope>NUCLEOTIDE SEQUENCE [LARGE SCALE GENOMIC DNA]</scope>
    <source>
        <strain evidence="1 2">So ce26</strain>
    </source>
</reference>
<dbReference type="OrthoDB" id="5508535at2"/>
<evidence type="ECO:0000313" key="2">
    <source>
        <dbReference type="Proteomes" id="UP000238348"/>
    </source>
</evidence>
<sequence length="255" mass="27799">MPAPLPVPHVEPSRLLWRTRGEHWDYEFICVPEVPSLPAWLTTLEAMVGDADAAAEELRYGLLEIDELGAPAPRAFPYVATRFLDPARKDWTGRPIQHFAAWFPPIPPEAVEVLPSVIPVDWHLRILAGLARTYGSGEVFGLPEGAIRAWKRSHQESRAAAAMTIVRSTPPMDLLAGDAAPARWRRVPTLKKKPQEPRVEVSRREVGGCLSAAGRILACVAACGFLLFALHQLASCGATLTGTPFGASQVGSRSF</sequence>
<dbReference type="EMBL" id="CP012673">
    <property type="protein sequence ID" value="AUX42493.1"/>
    <property type="molecule type" value="Genomic_DNA"/>
</dbReference>
<name>A0A2L0ET76_SORCE</name>
<protein>
    <submittedName>
        <fullName evidence="1">Uncharacterized protein</fullName>
    </submittedName>
</protein>
<gene>
    <name evidence="1" type="ORF">SOCE26_039260</name>
</gene>
<evidence type="ECO:0000313" key="1">
    <source>
        <dbReference type="EMBL" id="AUX42493.1"/>
    </source>
</evidence>
<dbReference type="AlphaFoldDB" id="A0A2L0ET76"/>
<proteinExistence type="predicted"/>
<dbReference type="Proteomes" id="UP000238348">
    <property type="component" value="Chromosome"/>
</dbReference>
<organism evidence="1 2">
    <name type="scientific">Sorangium cellulosum</name>
    <name type="common">Polyangium cellulosum</name>
    <dbReference type="NCBI Taxonomy" id="56"/>
    <lineage>
        <taxon>Bacteria</taxon>
        <taxon>Pseudomonadati</taxon>
        <taxon>Myxococcota</taxon>
        <taxon>Polyangia</taxon>
        <taxon>Polyangiales</taxon>
        <taxon>Polyangiaceae</taxon>
        <taxon>Sorangium</taxon>
    </lineage>
</organism>